<dbReference type="InterPro" id="IPR001932">
    <property type="entry name" value="PPM-type_phosphatase-like_dom"/>
</dbReference>
<feature type="compositionally biased region" description="Basic and acidic residues" evidence="1">
    <location>
        <begin position="525"/>
        <end position="536"/>
    </location>
</feature>
<dbReference type="CDD" id="cd00143">
    <property type="entry name" value="PP2Cc"/>
    <property type="match status" value="1"/>
</dbReference>
<feature type="compositionally biased region" description="Low complexity" evidence="1">
    <location>
        <begin position="506"/>
        <end position="515"/>
    </location>
</feature>
<keyword evidence="4" id="KW-1185">Reference proteome</keyword>
<dbReference type="Proteomes" id="UP001212152">
    <property type="component" value="Unassembled WGS sequence"/>
</dbReference>
<feature type="compositionally biased region" description="Polar residues" evidence="1">
    <location>
        <begin position="1"/>
        <end position="18"/>
    </location>
</feature>
<dbReference type="SUPFAM" id="SSF81606">
    <property type="entry name" value="PP2C-like"/>
    <property type="match status" value="1"/>
</dbReference>
<name>A0AAD5THM1_9FUNG</name>
<proteinExistence type="predicted"/>
<dbReference type="GO" id="GO:0004722">
    <property type="term" value="F:protein serine/threonine phosphatase activity"/>
    <property type="evidence" value="ECO:0007669"/>
    <property type="project" value="InterPro"/>
</dbReference>
<dbReference type="InterPro" id="IPR015655">
    <property type="entry name" value="PP2C"/>
</dbReference>
<evidence type="ECO:0000256" key="1">
    <source>
        <dbReference type="SAM" id="MobiDB-lite"/>
    </source>
</evidence>
<comment type="caution">
    <text evidence="3">The sequence shown here is derived from an EMBL/GenBank/DDBJ whole genome shotgun (WGS) entry which is preliminary data.</text>
</comment>
<protein>
    <recommendedName>
        <fullName evidence="2">PPM-type phosphatase domain-containing protein</fullName>
    </recommendedName>
</protein>
<organism evidence="3 4">
    <name type="scientific">Geranomyces variabilis</name>
    <dbReference type="NCBI Taxonomy" id="109894"/>
    <lineage>
        <taxon>Eukaryota</taxon>
        <taxon>Fungi</taxon>
        <taxon>Fungi incertae sedis</taxon>
        <taxon>Chytridiomycota</taxon>
        <taxon>Chytridiomycota incertae sedis</taxon>
        <taxon>Chytridiomycetes</taxon>
        <taxon>Spizellomycetales</taxon>
        <taxon>Powellomycetaceae</taxon>
        <taxon>Geranomyces</taxon>
    </lineage>
</organism>
<dbReference type="AlphaFoldDB" id="A0AAD5THM1"/>
<feature type="region of interest" description="Disordered" evidence="1">
    <location>
        <begin position="456"/>
        <end position="484"/>
    </location>
</feature>
<sequence length="640" mass="69177">MSVIVSSSPLTPQSQAQRTPSPSPLPSPPSSQSTAATSATYAAVDVNPEVLAHEPARPMSPVAAASPQKKKPRVDEFEAEELIGVPPTCVPAVYVAPAAETHAEETDGATRMDEDIPAPLPAHTITWSVSTEKGYKNVFGGNRLSIHPEMEDVHWPTWEADGRFMNEHLKQDGTRLFVLADGHGGVEAPRFFVAGATRAVSSLLEARDWNFAELEQQDAFRKQVHTAFQILDASYSSKKVEEYRKWIDAGGGSEGASAAAVGEKKPVDDGCTLIVNVLMKGWIVNINVGDSRTVVGLKHDHVGWEPIFSSADHNMTHPAKIHHIQRSGGQFIHPYGTLKCVSVPNTDEPPAQPYTQLAGMRIYRPPTPQIRAVGVSHRRTLNLSATMGDLLFKVEPAVLSCLPDVEFVPVDPTQNYVVVAATDGVWDHMRVQNTPLQNQIVVQRVGLFLDCELGSPSSGNGGVQSATTLGSPSMSDAATSHLSEEAPSFHDEIMVSATHGAVFKSSSTTAAAQSEPSPPPASSLLDKDREDAETERIRAHHCRRLALAARILVERERTRHRLWNDAGMESLALLHQQQQASQPQPRSVTGAAAATGSGNGQDMLGALDSLPDLFYSGQFRYDDATAFIIHLQQGTRAESR</sequence>
<dbReference type="PROSITE" id="PS51746">
    <property type="entry name" value="PPM_2"/>
    <property type="match status" value="1"/>
</dbReference>
<dbReference type="InterPro" id="IPR036457">
    <property type="entry name" value="PPM-type-like_dom_sf"/>
</dbReference>
<reference evidence="3" key="1">
    <citation type="submission" date="2020-05" db="EMBL/GenBank/DDBJ databases">
        <title>Phylogenomic resolution of chytrid fungi.</title>
        <authorList>
            <person name="Stajich J.E."/>
            <person name="Amses K."/>
            <person name="Simmons R."/>
            <person name="Seto K."/>
            <person name="Myers J."/>
            <person name="Bonds A."/>
            <person name="Quandt C.A."/>
            <person name="Barry K."/>
            <person name="Liu P."/>
            <person name="Grigoriev I."/>
            <person name="Longcore J.E."/>
            <person name="James T.Y."/>
        </authorList>
    </citation>
    <scope>NUCLEOTIDE SEQUENCE</scope>
    <source>
        <strain evidence="3">JEL0379</strain>
    </source>
</reference>
<gene>
    <name evidence="3" type="ORF">HDU87_000536</name>
</gene>
<feature type="compositionally biased region" description="Low complexity" evidence="1">
    <location>
        <begin position="30"/>
        <end position="43"/>
    </location>
</feature>
<feature type="region of interest" description="Disordered" evidence="1">
    <location>
        <begin position="506"/>
        <end position="536"/>
    </location>
</feature>
<evidence type="ECO:0000313" key="3">
    <source>
        <dbReference type="EMBL" id="KAJ3169743.1"/>
    </source>
</evidence>
<accession>A0AAD5THM1</accession>
<dbReference type="SMART" id="SM00332">
    <property type="entry name" value="PP2Cc"/>
    <property type="match status" value="1"/>
</dbReference>
<dbReference type="Gene3D" id="3.60.40.10">
    <property type="entry name" value="PPM-type phosphatase domain"/>
    <property type="match status" value="1"/>
</dbReference>
<evidence type="ECO:0000259" key="2">
    <source>
        <dbReference type="PROSITE" id="PS51746"/>
    </source>
</evidence>
<feature type="compositionally biased region" description="Polar residues" evidence="1">
    <location>
        <begin position="456"/>
        <end position="481"/>
    </location>
</feature>
<feature type="domain" description="PPM-type phosphatase" evidence="2">
    <location>
        <begin position="126"/>
        <end position="631"/>
    </location>
</feature>
<dbReference type="PANTHER" id="PTHR13832:SF668">
    <property type="entry name" value="PROTEIN PHOSPHATASE 2C 39-RELATED"/>
    <property type="match status" value="1"/>
</dbReference>
<dbReference type="EMBL" id="JADGJQ010000103">
    <property type="protein sequence ID" value="KAJ3169743.1"/>
    <property type="molecule type" value="Genomic_DNA"/>
</dbReference>
<feature type="region of interest" description="Disordered" evidence="1">
    <location>
        <begin position="1"/>
        <end position="71"/>
    </location>
</feature>
<dbReference type="Pfam" id="PF00481">
    <property type="entry name" value="PP2C"/>
    <property type="match status" value="1"/>
</dbReference>
<dbReference type="PANTHER" id="PTHR13832">
    <property type="entry name" value="PROTEIN PHOSPHATASE 2C"/>
    <property type="match status" value="1"/>
</dbReference>
<evidence type="ECO:0000313" key="4">
    <source>
        <dbReference type="Proteomes" id="UP001212152"/>
    </source>
</evidence>
<feature type="region of interest" description="Disordered" evidence="1">
    <location>
        <begin position="575"/>
        <end position="596"/>
    </location>
</feature>